<keyword evidence="1" id="KW-0175">Coiled coil</keyword>
<comment type="caution">
    <text evidence="2">The sequence shown here is derived from an EMBL/GenBank/DDBJ whole genome shotgun (WGS) entry which is preliminary data.</text>
</comment>
<gene>
    <name evidence="2" type="ORF">JRA39_000662</name>
</gene>
<accession>A0AAI9MV39</accession>
<name>A0AAI9MV39_PROST</name>
<sequence>MTIEQKIHKIELATQISQLKEENAKLKKAITDIYRNCEECEFDGSGTYYAVEQDHVNDAYELVDPTE</sequence>
<organism evidence="2">
    <name type="scientific">Providencia stuartii</name>
    <dbReference type="NCBI Taxonomy" id="588"/>
    <lineage>
        <taxon>Bacteria</taxon>
        <taxon>Pseudomonadati</taxon>
        <taxon>Pseudomonadota</taxon>
        <taxon>Gammaproteobacteria</taxon>
        <taxon>Enterobacterales</taxon>
        <taxon>Morganellaceae</taxon>
        <taxon>Providencia</taxon>
    </lineage>
</organism>
<dbReference type="RefSeq" id="WP_150376427.1">
    <property type="nucleotide sequence ID" value="NZ_CP044076.1"/>
</dbReference>
<dbReference type="AlphaFoldDB" id="A0AAI9MV39"/>
<evidence type="ECO:0000256" key="1">
    <source>
        <dbReference type="SAM" id="Coils"/>
    </source>
</evidence>
<feature type="coiled-coil region" evidence="1">
    <location>
        <begin position="9"/>
        <end position="36"/>
    </location>
</feature>
<reference evidence="2" key="1">
    <citation type="submission" date="2024-02" db="EMBL/GenBank/DDBJ databases">
        <authorList>
            <consortium name="Clinical and Environmental Microbiology Branch: Whole genome sequencing antimicrobial resistance pathogens in the healthcare setting"/>
        </authorList>
    </citation>
    <scope>NUCLEOTIDE SEQUENCE</scope>
    <source>
        <strain evidence="2">2020GO-00142</strain>
    </source>
</reference>
<evidence type="ECO:0000313" key="2">
    <source>
        <dbReference type="EMBL" id="EMP9431653.1"/>
    </source>
</evidence>
<dbReference type="EMBL" id="AAZDVE040000003">
    <property type="protein sequence ID" value="EMP9431653.1"/>
    <property type="molecule type" value="Genomic_DNA"/>
</dbReference>
<protein>
    <submittedName>
        <fullName evidence="2">Hook protein</fullName>
    </submittedName>
</protein>
<proteinExistence type="predicted"/>